<dbReference type="Proteomes" id="UP000027980">
    <property type="component" value="Chromosome"/>
</dbReference>
<dbReference type="GeneID" id="34223323"/>
<dbReference type="PANTHER" id="PTHR43031">
    <property type="entry name" value="FAD-DEPENDENT OXIDOREDUCTASE"/>
    <property type="match status" value="1"/>
</dbReference>
<name>A0A075LPJ9_9BACI</name>
<evidence type="ECO:0000313" key="4">
    <source>
        <dbReference type="Proteomes" id="UP000027980"/>
    </source>
</evidence>
<gene>
    <name evidence="2" type="ORF">GZ22_17610</name>
    <name evidence="3" type="ORF">SAMN04489762_1540</name>
</gene>
<dbReference type="RefSeq" id="WP_038565087.1">
    <property type="nucleotide sequence ID" value="NZ_CP008876.1"/>
</dbReference>
<protein>
    <submittedName>
        <fullName evidence="3">Rhodanese-related sulfurtransferase</fullName>
    </submittedName>
</protein>
<dbReference type="InterPro" id="IPR001763">
    <property type="entry name" value="Rhodanese-like_dom"/>
</dbReference>
<evidence type="ECO:0000313" key="2">
    <source>
        <dbReference type="EMBL" id="AIF68269.1"/>
    </source>
</evidence>
<accession>A0AAX2EEI6</accession>
<sequence>MRNIQPEELDDLIEKGTSSYKVIDVREDEEVEQGMIPGAIHIPLQQIPEKLPELSADDTYVLVCRGGHRSMNAAAFMENQGYDVINMDGGMLEWKGELVFK</sequence>
<dbReference type="OrthoDB" id="9800872at2"/>
<dbReference type="EMBL" id="FOCD01000002">
    <property type="protein sequence ID" value="SEN14056.1"/>
    <property type="molecule type" value="Genomic_DNA"/>
</dbReference>
<dbReference type="PROSITE" id="PS50206">
    <property type="entry name" value="RHODANESE_3"/>
    <property type="match status" value="1"/>
</dbReference>
<proteinExistence type="predicted"/>
<reference evidence="2 4" key="1">
    <citation type="submission" date="2014-07" db="EMBL/GenBank/DDBJ databases">
        <title>Complete genome sequence of a moderately halophilic bacterium Terribacillus aidingensis MP602, isolated from Cryptomeria fortunei in Tianmu mountain in China.</title>
        <authorList>
            <person name="Wang Y."/>
            <person name="Lu P."/>
            <person name="Zhang L."/>
        </authorList>
    </citation>
    <scope>NUCLEOTIDE SEQUENCE [LARGE SCALE GENOMIC DNA]</scope>
    <source>
        <strain evidence="2 4">MP602</strain>
    </source>
</reference>
<dbReference type="CDD" id="cd00158">
    <property type="entry name" value="RHOD"/>
    <property type="match status" value="1"/>
</dbReference>
<dbReference type="EMBL" id="CP008876">
    <property type="protein sequence ID" value="AIF68269.1"/>
    <property type="molecule type" value="Genomic_DNA"/>
</dbReference>
<dbReference type="Pfam" id="PF00581">
    <property type="entry name" value="Rhodanese"/>
    <property type="match status" value="1"/>
</dbReference>
<dbReference type="Gene3D" id="3.40.250.10">
    <property type="entry name" value="Rhodanese-like domain"/>
    <property type="match status" value="1"/>
</dbReference>
<dbReference type="SUPFAM" id="SSF52821">
    <property type="entry name" value="Rhodanese/Cell cycle control phosphatase"/>
    <property type="match status" value="1"/>
</dbReference>
<feature type="domain" description="Rhodanese" evidence="1">
    <location>
        <begin position="16"/>
        <end position="99"/>
    </location>
</feature>
<dbReference type="InterPro" id="IPR036873">
    <property type="entry name" value="Rhodanese-like_dom_sf"/>
</dbReference>
<dbReference type="PANTHER" id="PTHR43031:SF17">
    <property type="entry name" value="SULFURTRANSFERASE YTWF-RELATED"/>
    <property type="match status" value="1"/>
</dbReference>
<dbReference type="KEGG" id="tap:GZ22_17610"/>
<evidence type="ECO:0000313" key="3">
    <source>
        <dbReference type="EMBL" id="SEN14056.1"/>
    </source>
</evidence>
<dbReference type="SMART" id="SM00450">
    <property type="entry name" value="RHOD"/>
    <property type="match status" value="1"/>
</dbReference>
<evidence type="ECO:0000313" key="5">
    <source>
        <dbReference type="Proteomes" id="UP000199735"/>
    </source>
</evidence>
<dbReference type="HOGENOM" id="CLU_089574_13_3_9"/>
<organism evidence="2 4">
    <name type="scientific">Terribacillus saccharophilus</name>
    <dbReference type="NCBI Taxonomy" id="361277"/>
    <lineage>
        <taxon>Bacteria</taxon>
        <taxon>Bacillati</taxon>
        <taxon>Bacillota</taxon>
        <taxon>Bacilli</taxon>
        <taxon>Bacillales</taxon>
        <taxon>Bacillaceae</taxon>
        <taxon>Terribacillus</taxon>
    </lineage>
</organism>
<reference evidence="3 5" key="2">
    <citation type="submission" date="2016-10" db="EMBL/GenBank/DDBJ databases">
        <authorList>
            <person name="Varghese N."/>
            <person name="Submissions S."/>
        </authorList>
    </citation>
    <scope>NUCLEOTIDE SEQUENCE [LARGE SCALE GENOMIC DNA]</scope>
    <source>
        <strain evidence="3 5">DSM 21619</strain>
    </source>
</reference>
<accession>A0A075LPJ9</accession>
<dbReference type="InterPro" id="IPR050229">
    <property type="entry name" value="GlpE_sulfurtransferase"/>
</dbReference>
<dbReference type="Proteomes" id="UP000199735">
    <property type="component" value="Unassembled WGS sequence"/>
</dbReference>
<dbReference type="AlphaFoldDB" id="A0A075LPJ9"/>
<evidence type="ECO:0000259" key="1">
    <source>
        <dbReference type="PROSITE" id="PS50206"/>
    </source>
</evidence>